<accession>A0A1A9NG36</accession>
<dbReference type="PANTHER" id="PTHR30537:SF5">
    <property type="entry name" value="HTH-TYPE TRANSCRIPTIONAL ACTIVATOR TTDR-RELATED"/>
    <property type="match status" value="1"/>
</dbReference>
<reference evidence="5 6" key="1">
    <citation type="submission" date="2016-04" db="EMBL/GenBank/DDBJ databases">
        <title>Reclassification of Paraburkholderia panaciterrae (Farh et al. 2015) Dobritsa &amp; Samadpour 2016 as a later homotypic synonym of Paraburkholderia ginsengiterrae (Farh et al. 2015) Dobritsa &amp; Samadpour 2016.</title>
        <authorList>
            <person name="Dobritsa A.P."/>
            <person name="Kutumbaka K."/>
            <person name="Samadpour M."/>
        </authorList>
    </citation>
    <scope>NUCLEOTIDE SEQUENCE [LARGE SCALE GENOMIC DNA]</scope>
    <source>
        <strain evidence="4 6">DCY85</strain>
        <strain evidence="3 5">DCY85-1</strain>
    </source>
</reference>
<dbReference type="Proteomes" id="UP000077961">
    <property type="component" value="Unassembled WGS sequence"/>
</dbReference>
<evidence type="ECO:0000313" key="5">
    <source>
        <dbReference type="Proteomes" id="UP000077961"/>
    </source>
</evidence>
<name>A0A1A9NG36_9BURK</name>
<organism evidence="4 6">
    <name type="scientific">Paraburkholderia ginsengiterrae</name>
    <dbReference type="NCBI Taxonomy" id="1462993"/>
    <lineage>
        <taxon>Bacteria</taxon>
        <taxon>Pseudomonadati</taxon>
        <taxon>Pseudomonadota</taxon>
        <taxon>Betaproteobacteria</taxon>
        <taxon>Burkholderiales</taxon>
        <taxon>Burkholderiaceae</taxon>
        <taxon>Paraburkholderia</taxon>
    </lineage>
</organism>
<evidence type="ECO:0000313" key="4">
    <source>
        <dbReference type="EMBL" id="OAJ65467.1"/>
    </source>
</evidence>
<dbReference type="GO" id="GO:0003700">
    <property type="term" value="F:DNA-binding transcription factor activity"/>
    <property type="evidence" value="ECO:0007669"/>
    <property type="project" value="TreeGrafter"/>
</dbReference>
<protein>
    <recommendedName>
        <fullName evidence="2">LysR substrate-binding domain-containing protein</fullName>
    </recommendedName>
</protein>
<dbReference type="InterPro" id="IPR036291">
    <property type="entry name" value="NAD(P)-bd_dom_sf"/>
</dbReference>
<dbReference type="Proteomes" id="UP000078116">
    <property type="component" value="Unassembled WGS sequence"/>
</dbReference>
<dbReference type="InterPro" id="IPR005119">
    <property type="entry name" value="LysR_subst-bd"/>
</dbReference>
<dbReference type="AlphaFoldDB" id="A0A1A9NG36"/>
<dbReference type="SUPFAM" id="SSF53850">
    <property type="entry name" value="Periplasmic binding protein-like II"/>
    <property type="match status" value="1"/>
</dbReference>
<dbReference type="EMBL" id="LXKA01000033">
    <property type="protein sequence ID" value="OAJ65467.1"/>
    <property type="molecule type" value="Genomic_DNA"/>
</dbReference>
<proteinExistence type="inferred from homology"/>
<dbReference type="EMBL" id="LXJZ01000061">
    <property type="protein sequence ID" value="OAJ62172.1"/>
    <property type="molecule type" value="Genomic_DNA"/>
</dbReference>
<gene>
    <name evidence="3" type="ORF">A6V36_21840</name>
    <name evidence="4" type="ORF">A6V37_14595</name>
</gene>
<dbReference type="PANTHER" id="PTHR30537">
    <property type="entry name" value="HTH-TYPE TRANSCRIPTIONAL REGULATOR"/>
    <property type="match status" value="1"/>
</dbReference>
<dbReference type="GO" id="GO:0043565">
    <property type="term" value="F:sequence-specific DNA binding"/>
    <property type="evidence" value="ECO:0007669"/>
    <property type="project" value="TreeGrafter"/>
</dbReference>
<dbReference type="STRING" id="1462993.A6V36_21840"/>
<evidence type="ECO:0000313" key="3">
    <source>
        <dbReference type="EMBL" id="OAJ62172.1"/>
    </source>
</evidence>
<dbReference type="Gene3D" id="3.40.190.290">
    <property type="match status" value="1"/>
</dbReference>
<evidence type="ECO:0000256" key="1">
    <source>
        <dbReference type="ARBA" id="ARBA00009437"/>
    </source>
</evidence>
<comment type="caution">
    <text evidence="4">The sequence shown here is derived from an EMBL/GenBank/DDBJ whole genome shotgun (WGS) entry which is preliminary data.</text>
</comment>
<sequence length="219" mass="23312">MSEKRVLVTGPSSGIGRACVEALARGGAYVAAAARDVGMLDTLANLIDNRIDIALHIGHLPDSSLISTPVDTVCRVLCGSPTYLAGAGRPKKPADLEDHVCVNFEALASGATWSFASTRGQRPDIQTGVRRLSVNTAEAAIDAAIAGVGVTHVLSYQAAHAVEEGSLTRVLRDFEPEPMPVTLVHVGQKMQPLKIRRIIEFCVPRLRRVGQDSVQINTV</sequence>
<evidence type="ECO:0000259" key="2">
    <source>
        <dbReference type="Pfam" id="PF03466"/>
    </source>
</evidence>
<dbReference type="InterPro" id="IPR058163">
    <property type="entry name" value="LysR-type_TF_proteobact-type"/>
</dbReference>
<dbReference type="SUPFAM" id="SSF51735">
    <property type="entry name" value="NAD(P)-binding Rossmann-fold domains"/>
    <property type="match status" value="1"/>
</dbReference>
<keyword evidence="5" id="KW-1185">Reference proteome</keyword>
<dbReference type="Pfam" id="PF03466">
    <property type="entry name" value="LysR_substrate"/>
    <property type="match status" value="1"/>
</dbReference>
<dbReference type="GO" id="GO:0006351">
    <property type="term" value="P:DNA-templated transcription"/>
    <property type="evidence" value="ECO:0007669"/>
    <property type="project" value="TreeGrafter"/>
</dbReference>
<dbReference type="RefSeq" id="WP_064265856.1">
    <property type="nucleotide sequence ID" value="NZ_LXJZ01000061.1"/>
</dbReference>
<feature type="domain" description="LysR substrate-binding" evidence="2">
    <location>
        <begin position="43"/>
        <end position="205"/>
    </location>
</feature>
<comment type="similarity">
    <text evidence="1">Belongs to the LysR transcriptional regulatory family.</text>
</comment>
<evidence type="ECO:0000313" key="6">
    <source>
        <dbReference type="Proteomes" id="UP000078116"/>
    </source>
</evidence>